<dbReference type="EMBL" id="JASCZI010120847">
    <property type="protein sequence ID" value="MED6155782.1"/>
    <property type="molecule type" value="Genomic_DNA"/>
</dbReference>
<name>A0ABU6U3P9_9FABA</name>
<feature type="compositionally biased region" description="Polar residues" evidence="1">
    <location>
        <begin position="1"/>
        <end position="17"/>
    </location>
</feature>
<dbReference type="Proteomes" id="UP001341840">
    <property type="component" value="Unassembled WGS sequence"/>
</dbReference>
<dbReference type="PANTHER" id="PTHR34371:SF6">
    <property type="entry name" value="MEMBRANE-ASSOCIATED KINASE REGULATOR 6"/>
    <property type="match status" value="1"/>
</dbReference>
<organism evidence="2 3">
    <name type="scientific">Stylosanthes scabra</name>
    <dbReference type="NCBI Taxonomy" id="79078"/>
    <lineage>
        <taxon>Eukaryota</taxon>
        <taxon>Viridiplantae</taxon>
        <taxon>Streptophyta</taxon>
        <taxon>Embryophyta</taxon>
        <taxon>Tracheophyta</taxon>
        <taxon>Spermatophyta</taxon>
        <taxon>Magnoliopsida</taxon>
        <taxon>eudicotyledons</taxon>
        <taxon>Gunneridae</taxon>
        <taxon>Pentapetalae</taxon>
        <taxon>rosids</taxon>
        <taxon>fabids</taxon>
        <taxon>Fabales</taxon>
        <taxon>Fabaceae</taxon>
        <taxon>Papilionoideae</taxon>
        <taxon>50 kb inversion clade</taxon>
        <taxon>dalbergioids sensu lato</taxon>
        <taxon>Dalbergieae</taxon>
        <taxon>Pterocarpus clade</taxon>
        <taxon>Stylosanthes</taxon>
    </lineage>
</organism>
<accession>A0ABU6U3P9</accession>
<dbReference type="PANTHER" id="PTHR34371">
    <property type="entry name" value="OS01G0551000 PROTEIN"/>
    <property type="match status" value="1"/>
</dbReference>
<evidence type="ECO:0000256" key="1">
    <source>
        <dbReference type="SAM" id="MobiDB-lite"/>
    </source>
</evidence>
<reference evidence="2 3" key="1">
    <citation type="journal article" date="2023" name="Plants (Basel)">
        <title>Bridging the Gap: Combining Genomics and Transcriptomics Approaches to Understand Stylosanthes scabra, an Orphan Legume from the Brazilian Caatinga.</title>
        <authorList>
            <person name="Ferreira-Neto J.R.C."/>
            <person name="da Silva M.D."/>
            <person name="Binneck E."/>
            <person name="de Melo N.F."/>
            <person name="da Silva R.H."/>
            <person name="de Melo A.L.T.M."/>
            <person name="Pandolfi V."/>
            <person name="Bustamante F.O."/>
            <person name="Brasileiro-Vidal A.C."/>
            <person name="Benko-Iseppon A.M."/>
        </authorList>
    </citation>
    <scope>NUCLEOTIDE SEQUENCE [LARGE SCALE GENOMIC DNA]</scope>
    <source>
        <tissue evidence="2">Leaves</tissue>
    </source>
</reference>
<protein>
    <submittedName>
        <fullName evidence="2">Uncharacterized protein</fullName>
    </submittedName>
</protein>
<proteinExistence type="predicted"/>
<evidence type="ECO:0000313" key="2">
    <source>
        <dbReference type="EMBL" id="MED6155782.1"/>
    </source>
</evidence>
<gene>
    <name evidence="2" type="ORF">PIB30_008366</name>
</gene>
<sequence length="216" mass="24508">MMDSPHSSTSTRLSMLISSRPTTPPDSPPPPPQSTPVSVPFKWEEAPGKPRKPPCHVDINNQKHTTTTTKTLELPPRLLFLEYSNNKVSTMDLPSPTTVLAGPYVGRAMSFTTSYRTPRDNTVTNNSFSNFGSARFATSKNITEDDSEGIFDFFQHNNNAPSNNKKVKFSKIPRRYLSLSNNHSNTNSHFWASIYESVKQMVPWKRKQEKQRKRAY</sequence>
<feature type="region of interest" description="Disordered" evidence="1">
    <location>
        <begin position="1"/>
        <end position="54"/>
    </location>
</feature>
<comment type="caution">
    <text evidence="2">The sequence shown here is derived from an EMBL/GenBank/DDBJ whole genome shotgun (WGS) entry which is preliminary data.</text>
</comment>
<feature type="compositionally biased region" description="Pro residues" evidence="1">
    <location>
        <begin position="22"/>
        <end position="34"/>
    </location>
</feature>
<evidence type="ECO:0000313" key="3">
    <source>
        <dbReference type="Proteomes" id="UP001341840"/>
    </source>
</evidence>
<keyword evidence="3" id="KW-1185">Reference proteome</keyword>